<proteinExistence type="predicted"/>
<dbReference type="InterPro" id="IPR045450">
    <property type="entry name" value="VMAP_C"/>
</dbReference>
<comment type="caution">
    <text evidence="2">The sequence shown here is derived from an EMBL/GenBank/DDBJ whole genome shotgun (WGS) entry which is preliminary data.</text>
</comment>
<organism evidence="2 3">
    <name type="scientific">Microcystis aeruginosa EAWAG127a</name>
    <dbReference type="NCBI Taxonomy" id="2529855"/>
    <lineage>
        <taxon>Bacteria</taxon>
        <taxon>Bacillati</taxon>
        <taxon>Cyanobacteriota</taxon>
        <taxon>Cyanophyceae</taxon>
        <taxon>Oscillatoriophycideae</taxon>
        <taxon>Chroococcales</taxon>
        <taxon>Microcystaceae</taxon>
        <taxon>Microcystis</taxon>
    </lineage>
</organism>
<reference evidence="3" key="1">
    <citation type="submission" date="2019-04" db="EMBL/GenBank/DDBJ databases">
        <title>Microviridin 1777: A Toxic Chymotrypsin Inhibitor Discovered by a Metabologenomic Approach.</title>
        <authorList>
            <person name="Sieber S."/>
            <person name="Grendelmeier S.M."/>
            <person name="Harris L.A."/>
            <person name="Mitchell D.A."/>
            <person name="Gademann K."/>
        </authorList>
    </citation>
    <scope>NUCLEOTIDE SEQUENCE [LARGE SCALE GENOMIC DNA]</scope>
    <source>
        <strain evidence="3">EAWAG127a</strain>
    </source>
</reference>
<feature type="domain" description="vWA-MoxR associated protein C-terminal" evidence="1">
    <location>
        <begin position="285"/>
        <end position="525"/>
    </location>
</feature>
<dbReference type="AlphaFoldDB" id="A0A5J5LVK2"/>
<dbReference type="Pfam" id="PF20028">
    <property type="entry name" value="VMAP-C"/>
    <property type="match status" value="1"/>
</dbReference>
<dbReference type="Proteomes" id="UP000325636">
    <property type="component" value="Unassembled WGS sequence"/>
</dbReference>
<gene>
    <name evidence="2" type="ORF">EZJ55_13340</name>
</gene>
<evidence type="ECO:0000313" key="3">
    <source>
        <dbReference type="Proteomes" id="UP000325636"/>
    </source>
</evidence>
<protein>
    <recommendedName>
        <fullName evidence="1">vWA-MoxR associated protein C-terminal domain-containing protein</fullName>
    </recommendedName>
</protein>
<evidence type="ECO:0000313" key="2">
    <source>
        <dbReference type="EMBL" id="KAB0241405.1"/>
    </source>
</evidence>
<accession>A0A5J5LVK2</accession>
<dbReference type="EMBL" id="SRLN01000012">
    <property type="protein sequence ID" value="KAB0241405.1"/>
    <property type="molecule type" value="Genomic_DNA"/>
</dbReference>
<evidence type="ECO:0000259" key="1">
    <source>
        <dbReference type="Pfam" id="PF20028"/>
    </source>
</evidence>
<sequence>MLLSVPTKPSDQGFNRLIDALENCPSIQDPQKRKDIIGFLSVKGVEERSDMRSSLLGILKALSGFTDKFCDLIDGINFYEKDSVYYDSLIAVISDIAKQQQQKMSQSPKTITLFDNENIELPNNNCDELFERLWSEICPILDEIDWKDIWQACSKIEEINKHEDDKVYIKSLCFTKNYELLKQVFLDQYKSTALIKKLAQSLGDNERIKSWLDEANCDLKKTEILPSTKVNKNSFCLPPILLIMIERLANGENQDKWNVRGQFKFRDELSEISLSRDKKGFDCPKFEDIPRAIKAYIDYLESEPQFRDKAIDELRIEVFIPIFDLHSNLDNWVIIYEEETPRSLVVNYRLFLRSRERIRKNSRIGSLKKGWERIDTFLRDNCREISKNILANEIKNTQKSNIIEIGNNQISNWKELEIFMKNCSNLWGIILKGSLFVDKFERMRFFESIFDSGIPIAVWNWDIIPSEVQFEQEFTQCLSCDNLSDRCRGLLEKTWELRTVSWGTRTETERKQYPGYYLGMLLEDPEILPEENPLQTIGAK</sequence>
<dbReference type="RefSeq" id="WP_150976766.1">
    <property type="nucleotide sequence ID" value="NZ_SRLN01000012.1"/>
</dbReference>
<name>A0A5J5LVK2_MICAE</name>